<accession>A0A6G8IC54</accession>
<sequence length="290" mass="31727">MSTSLLPCPLSPEGRARPRSFSRRLLGGSALLAAMVSALAACSATPHETHHAETPAPLAQSDWVQASDLADLGDTPGWRHQRYGQQRPTDYEPGHHQGRAALRARSEAGNSTLRLPLARAVEPMLRLRFSWFVPRLNDSADLRDADIDDAVVRVILTFDGDRSAFRARDHLLSEIVQLVTGEPLPQATLMYVWDHRYPVGTVIANPHTERIRMLVVQSGAEGLGRWSDIERDVEADYRLAFGEAPGRVTGLGLMSDSNNTGETVQAWFGPLAVKALGRAVPGSEARVQTE</sequence>
<evidence type="ECO:0000256" key="1">
    <source>
        <dbReference type="SAM" id="MobiDB-lite"/>
    </source>
</evidence>
<dbReference type="EMBL" id="CP049989">
    <property type="protein sequence ID" value="QIM50732.1"/>
    <property type="molecule type" value="Genomic_DNA"/>
</dbReference>
<name>A0A6G8IC54_9BURK</name>
<reference evidence="3 4" key="1">
    <citation type="submission" date="2020-03" db="EMBL/GenBank/DDBJ databases">
        <title>Hydrogenophaga sp. nov. isolated from cyanobacterial mat.</title>
        <authorList>
            <person name="Thorat V."/>
            <person name="Kirdat K."/>
            <person name="Tiwarekar B."/>
            <person name="Costa E.D."/>
            <person name="Yadav A."/>
        </authorList>
    </citation>
    <scope>NUCLEOTIDE SEQUENCE [LARGE SCALE GENOMIC DNA]</scope>
    <source>
        <strain evidence="3 4">BA0156</strain>
    </source>
</reference>
<evidence type="ECO:0000313" key="3">
    <source>
        <dbReference type="EMBL" id="QIM50732.1"/>
    </source>
</evidence>
<dbReference type="RefSeq" id="WP_166223039.1">
    <property type="nucleotide sequence ID" value="NZ_CP049989.1"/>
</dbReference>
<dbReference type="Pfam" id="PF11249">
    <property type="entry name" value="DUF3047"/>
    <property type="match status" value="1"/>
</dbReference>
<proteinExistence type="predicted"/>
<evidence type="ECO:0000256" key="2">
    <source>
        <dbReference type="SAM" id="SignalP"/>
    </source>
</evidence>
<evidence type="ECO:0000313" key="4">
    <source>
        <dbReference type="Proteomes" id="UP000503162"/>
    </source>
</evidence>
<keyword evidence="2" id="KW-0732">Signal</keyword>
<feature type="chain" id="PRO_5026138881" evidence="2">
    <location>
        <begin position="41"/>
        <end position="290"/>
    </location>
</feature>
<gene>
    <name evidence="3" type="ORF">G9Q37_00585</name>
</gene>
<keyword evidence="4" id="KW-1185">Reference proteome</keyword>
<dbReference type="Proteomes" id="UP000503162">
    <property type="component" value="Chromosome"/>
</dbReference>
<organism evidence="3 4">
    <name type="scientific">Hydrogenophaga crocea</name>
    <dbReference type="NCBI Taxonomy" id="2716225"/>
    <lineage>
        <taxon>Bacteria</taxon>
        <taxon>Pseudomonadati</taxon>
        <taxon>Pseudomonadota</taxon>
        <taxon>Betaproteobacteria</taxon>
        <taxon>Burkholderiales</taxon>
        <taxon>Comamonadaceae</taxon>
        <taxon>Hydrogenophaga</taxon>
    </lineage>
</organism>
<dbReference type="InterPro" id="IPR021409">
    <property type="entry name" value="DUF3047"/>
</dbReference>
<dbReference type="AlphaFoldDB" id="A0A6G8IC54"/>
<feature type="region of interest" description="Disordered" evidence="1">
    <location>
        <begin position="73"/>
        <end position="107"/>
    </location>
</feature>
<protein>
    <submittedName>
        <fullName evidence="3">DUF3047 domain-containing protein</fullName>
    </submittedName>
</protein>
<feature type="signal peptide" evidence="2">
    <location>
        <begin position="1"/>
        <end position="40"/>
    </location>
</feature>
<dbReference type="KEGG" id="hcz:G9Q37_00585"/>